<dbReference type="EMBL" id="ADNV01000014">
    <property type="protein sequence ID" value="EFG80018.1"/>
    <property type="molecule type" value="Genomic_DNA"/>
</dbReference>
<feature type="region of interest" description="Disordered" evidence="1">
    <location>
        <begin position="75"/>
        <end position="111"/>
    </location>
</feature>
<proteinExistence type="predicted"/>
<comment type="caution">
    <text evidence="2">The sequence shown here is derived from an EMBL/GenBank/DDBJ whole genome shotgun (WGS) entry which is preliminary data.</text>
</comment>
<gene>
    <name evidence="2" type="ORF">HMPREF0591_0077</name>
</gene>
<evidence type="ECO:0000256" key="1">
    <source>
        <dbReference type="SAM" id="MobiDB-lite"/>
    </source>
</evidence>
<evidence type="ECO:0000313" key="3">
    <source>
        <dbReference type="Proteomes" id="UP000003653"/>
    </source>
</evidence>
<sequence length="111" mass="10977">MMRTDDILQVIPAAAESANMLTGSATVEFATTVPEHAAHGAAATAAGGAHAASMWAPSVAASAGVNQQVAGAGAALAPRGGKVAQRNDQSLTADLQTDNQNAQDLTPVVSI</sequence>
<keyword evidence="3" id="KW-1185">Reference proteome</keyword>
<dbReference type="Proteomes" id="UP000003653">
    <property type="component" value="Unassembled WGS sequence"/>
</dbReference>
<name>D5P1N3_9MYCO</name>
<organism evidence="2 3">
    <name type="scientific">Mycobacterium parascrofulaceum ATCC BAA-614</name>
    <dbReference type="NCBI Taxonomy" id="525368"/>
    <lineage>
        <taxon>Bacteria</taxon>
        <taxon>Bacillati</taxon>
        <taxon>Actinomycetota</taxon>
        <taxon>Actinomycetes</taxon>
        <taxon>Mycobacteriales</taxon>
        <taxon>Mycobacteriaceae</taxon>
        <taxon>Mycobacterium</taxon>
        <taxon>Mycobacterium simiae complex</taxon>
    </lineage>
</organism>
<reference evidence="2 3" key="1">
    <citation type="submission" date="2010-04" db="EMBL/GenBank/DDBJ databases">
        <authorList>
            <person name="Muzny D."/>
            <person name="Qin X."/>
            <person name="Deng J."/>
            <person name="Jiang H."/>
            <person name="Liu Y."/>
            <person name="Qu J."/>
            <person name="Song X.-Z."/>
            <person name="Zhang L."/>
            <person name="Thornton R."/>
            <person name="Coyle M."/>
            <person name="Francisco L."/>
            <person name="Jackson L."/>
            <person name="Javaid M."/>
            <person name="Korchina V."/>
            <person name="Kovar C."/>
            <person name="Mata R."/>
            <person name="Mathew T."/>
            <person name="Ngo R."/>
            <person name="Nguyen L."/>
            <person name="Nguyen N."/>
            <person name="Okwuonu G."/>
            <person name="Ongeri F."/>
            <person name="Pham C."/>
            <person name="Simmons D."/>
            <person name="Wilczek-Boney K."/>
            <person name="Hale W."/>
            <person name="Jakkamsetti A."/>
            <person name="Pham P."/>
            <person name="Ruth R."/>
            <person name="San Lucas F."/>
            <person name="Warren J."/>
            <person name="Zhang J."/>
            <person name="Zhao Z."/>
            <person name="Zhou C."/>
            <person name="Zhu D."/>
            <person name="Lee S."/>
            <person name="Bess C."/>
            <person name="Blankenburg K."/>
            <person name="Forbes L."/>
            <person name="Fu Q."/>
            <person name="Gubbala S."/>
            <person name="Hirani K."/>
            <person name="Jayaseelan J.C."/>
            <person name="Lara F."/>
            <person name="Munidasa M."/>
            <person name="Palculict T."/>
            <person name="Patil S."/>
            <person name="Pu L.-L."/>
            <person name="Saada N."/>
            <person name="Tang L."/>
            <person name="Weissenberger G."/>
            <person name="Zhu Y."/>
            <person name="Hemphill L."/>
            <person name="Shang Y."/>
            <person name="Youmans B."/>
            <person name="Ayvaz T."/>
            <person name="Ross M."/>
            <person name="Santibanez J."/>
            <person name="Aqrawi P."/>
            <person name="Gross S."/>
            <person name="Joshi V."/>
            <person name="Fowler G."/>
            <person name="Nazareth L."/>
            <person name="Reid J."/>
            <person name="Worley K."/>
            <person name="Petrosino J."/>
            <person name="Highlander S."/>
            <person name="Gibbs R."/>
        </authorList>
    </citation>
    <scope>NUCLEOTIDE SEQUENCE [LARGE SCALE GENOMIC DNA]</scope>
    <source>
        <strain evidence="2 3">ATCC BAA-614</strain>
    </source>
</reference>
<dbReference type="HOGENOM" id="CLU_2155576_0_0_11"/>
<protein>
    <submittedName>
        <fullName evidence="2">Uncharacterized protein</fullName>
    </submittedName>
</protein>
<dbReference type="AlphaFoldDB" id="D5P1N3"/>
<accession>D5P1N3</accession>
<evidence type="ECO:0000313" key="2">
    <source>
        <dbReference type="EMBL" id="EFG80018.1"/>
    </source>
</evidence>
<feature type="compositionally biased region" description="Polar residues" evidence="1">
    <location>
        <begin position="86"/>
        <end position="104"/>
    </location>
</feature>